<evidence type="ECO:0000256" key="7">
    <source>
        <dbReference type="ARBA" id="ARBA00023015"/>
    </source>
</evidence>
<name>A0AAV2ZEA2_PYXAD</name>
<feature type="domain" description="C2H2-type" evidence="12">
    <location>
        <begin position="378"/>
        <end position="405"/>
    </location>
</feature>
<keyword evidence="3" id="KW-0479">Metal-binding</keyword>
<dbReference type="SMART" id="SM00355">
    <property type="entry name" value="ZnF_C2H2"/>
    <property type="match status" value="9"/>
</dbReference>
<dbReference type="GO" id="GO:0005634">
    <property type="term" value="C:nucleus"/>
    <property type="evidence" value="ECO:0007669"/>
    <property type="project" value="UniProtKB-SubCell"/>
</dbReference>
<evidence type="ECO:0000256" key="11">
    <source>
        <dbReference type="PROSITE-ProRule" id="PRU00042"/>
    </source>
</evidence>
<keyword evidence="14" id="KW-1185">Reference proteome</keyword>
<dbReference type="PANTHER" id="PTHR24379:SF127">
    <property type="entry name" value="BLOODY FINGERS-RELATED"/>
    <property type="match status" value="1"/>
</dbReference>
<dbReference type="EMBL" id="DYDO01000013">
    <property type="protein sequence ID" value="DBA14219.1"/>
    <property type="molecule type" value="Genomic_DNA"/>
</dbReference>
<evidence type="ECO:0000256" key="4">
    <source>
        <dbReference type="ARBA" id="ARBA00022737"/>
    </source>
</evidence>
<comment type="caution">
    <text evidence="13">The sequence shown here is derived from an EMBL/GenBank/DDBJ whole genome shotgun (WGS) entry which is preliminary data.</text>
</comment>
<evidence type="ECO:0000256" key="9">
    <source>
        <dbReference type="ARBA" id="ARBA00023163"/>
    </source>
</evidence>
<evidence type="ECO:0000256" key="6">
    <source>
        <dbReference type="ARBA" id="ARBA00022833"/>
    </source>
</evidence>
<sequence length="405" mass="47283">MLKSQQSRAVKKAPRRRPYSCDACPKQFETPSKLARHYLTHTGQKPFQCQDCRKTFRQLVHLERHMMTHTLQFQCSICHRHFKNADTFSKHQLLHIEGARLKVKVPKKPVGPRRRRCLSLPLYCFGCQRTFESEEKRLLHQCDFVNVTANRRAETQQCSLCNKVFPSRSKLERHIMIHTGQKPFACVLCGKAFRQKAHLKIHELTHTQEKPFQCTWCFKAFKTAEQLLKHEEAHKSVPAVHIDQPSQVKEETDEVFSVYVIPFQCSACDQCFDSQEILDSHVCGEMNTQVTVSLPIKSCGRVAGKQIKRQEILGTPFISFFSRHKVLYCQGTNQERQLQKIRTRAVQKRYRCSVCSKNFLSPSKLDRHHLTHSGQRPFVCQECGKSFRQDPHLKRHMVTHVKMME</sequence>
<keyword evidence="8" id="KW-0238">DNA-binding</keyword>
<keyword evidence="4" id="KW-0677">Repeat</keyword>
<protein>
    <recommendedName>
        <fullName evidence="12">C2H2-type domain-containing protein</fullName>
    </recommendedName>
</protein>
<dbReference type="PANTHER" id="PTHR24379">
    <property type="entry name" value="KRAB AND ZINC FINGER DOMAIN-CONTAINING"/>
    <property type="match status" value="1"/>
</dbReference>
<keyword evidence="7" id="KW-0805">Transcription regulation</keyword>
<feature type="domain" description="C2H2-type" evidence="12">
    <location>
        <begin position="73"/>
        <end position="95"/>
    </location>
</feature>
<dbReference type="SUPFAM" id="SSF57667">
    <property type="entry name" value="beta-beta-alpha zinc fingers"/>
    <property type="match status" value="4"/>
</dbReference>
<feature type="domain" description="C2H2-type" evidence="12">
    <location>
        <begin position="19"/>
        <end position="46"/>
    </location>
</feature>
<dbReference type="FunFam" id="3.30.160.60:FF:000286">
    <property type="entry name" value="Zinc finger protein 770"/>
    <property type="match status" value="1"/>
</dbReference>
<keyword evidence="5 11" id="KW-0863">Zinc-finger</keyword>
<dbReference type="InterPro" id="IPR013087">
    <property type="entry name" value="Znf_C2H2_type"/>
</dbReference>
<dbReference type="PROSITE" id="PS50157">
    <property type="entry name" value="ZINC_FINGER_C2H2_2"/>
    <property type="match status" value="8"/>
</dbReference>
<feature type="domain" description="C2H2-type" evidence="12">
    <location>
        <begin position="212"/>
        <end position="239"/>
    </location>
</feature>
<dbReference type="GO" id="GO:0000981">
    <property type="term" value="F:DNA-binding transcription factor activity, RNA polymerase II-specific"/>
    <property type="evidence" value="ECO:0007669"/>
    <property type="project" value="TreeGrafter"/>
</dbReference>
<evidence type="ECO:0000256" key="2">
    <source>
        <dbReference type="ARBA" id="ARBA00006991"/>
    </source>
</evidence>
<organism evidence="13 14">
    <name type="scientific">Pyxicephalus adspersus</name>
    <name type="common">African bullfrog</name>
    <dbReference type="NCBI Taxonomy" id="30357"/>
    <lineage>
        <taxon>Eukaryota</taxon>
        <taxon>Metazoa</taxon>
        <taxon>Chordata</taxon>
        <taxon>Craniata</taxon>
        <taxon>Vertebrata</taxon>
        <taxon>Euteleostomi</taxon>
        <taxon>Amphibia</taxon>
        <taxon>Batrachia</taxon>
        <taxon>Anura</taxon>
        <taxon>Neobatrachia</taxon>
        <taxon>Ranoidea</taxon>
        <taxon>Pyxicephalidae</taxon>
        <taxon>Pyxicephalinae</taxon>
        <taxon>Pyxicephalus</taxon>
    </lineage>
</organism>
<evidence type="ECO:0000256" key="8">
    <source>
        <dbReference type="ARBA" id="ARBA00023125"/>
    </source>
</evidence>
<dbReference type="Pfam" id="PF00096">
    <property type="entry name" value="zf-C2H2"/>
    <property type="match status" value="7"/>
</dbReference>
<feature type="domain" description="C2H2-type" evidence="12">
    <location>
        <begin position="350"/>
        <end position="377"/>
    </location>
</feature>
<evidence type="ECO:0000313" key="14">
    <source>
        <dbReference type="Proteomes" id="UP001181693"/>
    </source>
</evidence>
<evidence type="ECO:0000256" key="5">
    <source>
        <dbReference type="ARBA" id="ARBA00022771"/>
    </source>
</evidence>
<feature type="domain" description="C2H2-type" evidence="12">
    <location>
        <begin position="156"/>
        <end position="183"/>
    </location>
</feature>
<gene>
    <name evidence="13" type="ORF">GDO54_005220</name>
</gene>
<feature type="domain" description="C2H2-type" evidence="12">
    <location>
        <begin position="184"/>
        <end position="211"/>
    </location>
</feature>
<proteinExistence type="inferred from homology"/>
<accession>A0AAV2ZEA2</accession>
<evidence type="ECO:0000256" key="10">
    <source>
        <dbReference type="ARBA" id="ARBA00023242"/>
    </source>
</evidence>
<dbReference type="InterPro" id="IPR036236">
    <property type="entry name" value="Znf_C2H2_sf"/>
</dbReference>
<dbReference type="FunFam" id="3.30.160.60:FF:000508">
    <property type="entry name" value="Myeloid zinc finger 1"/>
    <property type="match status" value="1"/>
</dbReference>
<comment type="similarity">
    <text evidence="2">Belongs to the krueppel C2H2-type zinc-finger protein family.</text>
</comment>
<dbReference type="FunFam" id="3.30.160.60:FF:000904">
    <property type="entry name" value="Zinc finger protein 770"/>
    <property type="match status" value="1"/>
</dbReference>
<evidence type="ECO:0000256" key="1">
    <source>
        <dbReference type="ARBA" id="ARBA00004123"/>
    </source>
</evidence>
<evidence type="ECO:0000313" key="13">
    <source>
        <dbReference type="EMBL" id="DBA14219.1"/>
    </source>
</evidence>
<dbReference type="AlphaFoldDB" id="A0AAV2ZEA2"/>
<dbReference type="FunFam" id="3.30.160.60:FF:000624">
    <property type="entry name" value="zinc finger protein 697"/>
    <property type="match status" value="1"/>
</dbReference>
<comment type="subcellular location">
    <subcellularLocation>
        <location evidence="1">Nucleus</location>
    </subcellularLocation>
</comment>
<dbReference type="GO" id="GO:0008270">
    <property type="term" value="F:zinc ion binding"/>
    <property type="evidence" value="ECO:0007669"/>
    <property type="project" value="UniProtKB-KW"/>
</dbReference>
<keyword evidence="6" id="KW-0862">Zinc</keyword>
<dbReference type="GO" id="GO:0000977">
    <property type="term" value="F:RNA polymerase II transcription regulatory region sequence-specific DNA binding"/>
    <property type="evidence" value="ECO:0007669"/>
    <property type="project" value="TreeGrafter"/>
</dbReference>
<evidence type="ECO:0000256" key="3">
    <source>
        <dbReference type="ARBA" id="ARBA00022723"/>
    </source>
</evidence>
<feature type="domain" description="C2H2-type" evidence="12">
    <location>
        <begin position="47"/>
        <end position="74"/>
    </location>
</feature>
<keyword evidence="9" id="KW-0804">Transcription</keyword>
<reference evidence="13" key="1">
    <citation type="thesis" date="2020" institute="ProQuest LLC" country="789 East Eisenhower Parkway, Ann Arbor, MI, USA">
        <title>Comparative Genomics and Chromosome Evolution.</title>
        <authorList>
            <person name="Mudd A.B."/>
        </authorList>
    </citation>
    <scope>NUCLEOTIDE SEQUENCE</scope>
    <source>
        <strain evidence="13">1538</strain>
        <tissue evidence="13">Blood</tissue>
    </source>
</reference>
<keyword evidence="10" id="KW-0539">Nucleus</keyword>
<dbReference type="GO" id="GO:0042802">
    <property type="term" value="F:identical protein binding"/>
    <property type="evidence" value="ECO:0007669"/>
    <property type="project" value="UniProtKB-ARBA"/>
</dbReference>
<evidence type="ECO:0000259" key="12">
    <source>
        <dbReference type="PROSITE" id="PS50157"/>
    </source>
</evidence>
<dbReference type="Proteomes" id="UP001181693">
    <property type="component" value="Unassembled WGS sequence"/>
</dbReference>
<dbReference type="Gene3D" id="3.30.160.60">
    <property type="entry name" value="Classic Zinc Finger"/>
    <property type="match status" value="7"/>
</dbReference>
<dbReference type="PROSITE" id="PS00028">
    <property type="entry name" value="ZINC_FINGER_C2H2_1"/>
    <property type="match status" value="8"/>
</dbReference>